<protein>
    <submittedName>
        <fullName evidence="6">LysR family transcriptional regulator</fullName>
    </submittedName>
</protein>
<evidence type="ECO:0000313" key="7">
    <source>
        <dbReference type="Proteomes" id="UP001589627"/>
    </source>
</evidence>
<evidence type="ECO:0000313" key="6">
    <source>
        <dbReference type="EMBL" id="MFB9839136.1"/>
    </source>
</evidence>
<reference evidence="6 7" key="1">
    <citation type="submission" date="2024-09" db="EMBL/GenBank/DDBJ databases">
        <authorList>
            <person name="Sun Q."/>
            <person name="Mori K."/>
        </authorList>
    </citation>
    <scope>NUCLEOTIDE SEQUENCE [LARGE SCALE GENOMIC DNA]</scope>
    <source>
        <strain evidence="6 7">TBRC 0563</strain>
    </source>
</reference>
<sequence length="98" mass="10126">MRIAHEGTWPAKEGLINLNLSQLRAFVAVLDEGGFGAAAETLHISQSAVSHAVAALERGLGSTVLTRQAPPRATAFGERVLPRARAAGAAAASIRDLA</sequence>
<dbReference type="InterPro" id="IPR000847">
    <property type="entry name" value="LysR_HTH_N"/>
</dbReference>
<dbReference type="PANTHER" id="PTHR30579">
    <property type="entry name" value="TRANSCRIPTIONAL REGULATOR"/>
    <property type="match status" value="1"/>
</dbReference>
<keyword evidence="2" id="KW-0805">Transcription regulation</keyword>
<dbReference type="Proteomes" id="UP001589627">
    <property type="component" value="Unassembled WGS sequence"/>
</dbReference>
<evidence type="ECO:0000256" key="2">
    <source>
        <dbReference type="ARBA" id="ARBA00023015"/>
    </source>
</evidence>
<dbReference type="SUPFAM" id="SSF46785">
    <property type="entry name" value="Winged helix' DNA-binding domain"/>
    <property type="match status" value="1"/>
</dbReference>
<keyword evidence="3" id="KW-0238">DNA-binding</keyword>
<accession>A0ABV5YVR5</accession>
<keyword evidence="4" id="KW-0804">Transcription</keyword>
<feature type="non-terminal residue" evidence="6">
    <location>
        <position position="98"/>
    </location>
</feature>
<dbReference type="InterPro" id="IPR050176">
    <property type="entry name" value="LTTR"/>
</dbReference>
<dbReference type="PANTHER" id="PTHR30579:SF2">
    <property type="entry name" value="HTH-TYPE TRANSCRIPTIONAL REGULATOR ARGP"/>
    <property type="match status" value="1"/>
</dbReference>
<name>A0ABV5YVR5_9ACTN</name>
<dbReference type="EMBL" id="JBHLZP010000645">
    <property type="protein sequence ID" value="MFB9839136.1"/>
    <property type="molecule type" value="Genomic_DNA"/>
</dbReference>
<keyword evidence="7" id="KW-1185">Reference proteome</keyword>
<gene>
    <name evidence="6" type="ORF">ACFFNX_44025</name>
</gene>
<evidence type="ECO:0000256" key="1">
    <source>
        <dbReference type="ARBA" id="ARBA00009437"/>
    </source>
</evidence>
<feature type="domain" description="HTH lysR-type" evidence="5">
    <location>
        <begin position="18"/>
        <end position="74"/>
    </location>
</feature>
<comment type="similarity">
    <text evidence="1">Belongs to the LysR transcriptional regulatory family.</text>
</comment>
<dbReference type="Gene3D" id="1.10.10.10">
    <property type="entry name" value="Winged helix-like DNA-binding domain superfamily/Winged helix DNA-binding domain"/>
    <property type="match status" value="1"/>
</dbReference>
<dbReference type="InterPro" id="IPR036390">
    <property type="entry name" value="WH_DNA-bd_sf"/>
</dbReference>
<dbReference type="PROSITE" id="PS50931">
    <property type="entry name" value="HTH_LYSR"/>
    <property type="match status" value="1"/>
</dbReference>
<evidence type="ECO:0000256" key="3">
    <source>
        <dbReference type="ARBA" id="ARBA00023125"/>
    </source>
</evidence>
<evidence type="ECO:0000259" key="5">
    <source>
        <dbReference type="PROSITE" id="PS50931"/>
    </source>
</evidence>
<dbReference type="PRINTS" id="PR00039">
    <property type="entry name" value="HTHLYSR"/>
</dbReference>
<evidence type="ECO:0000256" key="4">
    <source>
        <dbReference type="ARBA" id="ARBA00023163"/>
    </source>
</evidence>
<dbReference type="Pfam" id="PF00126">
    <property type="entry name" value="HTH_1"/>
    <property type="match status" value="1"/>
</dbReference>
<organism evidence="6 7">
    <name type="scientific">Actinoallomurus acaciae</name>
    <dbReference type="NCBI Taxonomy" id="502577"/>
    <lineage>
        <taxon>Bacteria</taxon>
        <taxon>Bacillati</taxon>
        <taxon>Actinomycetota</taxon>
        <taxon>Actinomycetes</taxon>
        <taxon>Streptosporangiales</taxon>
        <taxon>Thermomonosporaceae</taxon>
        <taxon>Actinoallomurus</taxon>
    </lineage>
</organism>
<dbReference type="InterPro" id="IPR036388">
    <property type="entry name" value="WH-like_DNA-bd_sf"/>
</dbReference>
<comment type="caution">
    <text evidence="6">The sequence shown here is derived from an EMBL/GenBank/DDBJ whole genome shotgun (WGS) entry which is preliminary data.</text>
</comment>
<proteinExistence type="inferred from homology"/>